<organism evidence="2 3">
    <name type="scientific">Kitasatospora phosalacinea</name>
    <dbReference type="NCBI Taxonomy" id="2065"/>
    <lineage>
        <taxon>Bacteria</taxon>
        <taxon>Bacillati</taxon>
        <taxon>Actinomycetota</taxon>
        <taxon>Actinomycetes</taxon>
        <taxon>Kitasatosporales</taxon>
        <taxon>Streptomycetaceae</taxon>
        <taxon>Kitasatospora</taxon>
    </lineage>
</organism>
<proteinExistence type="predicted"/>
<reference evidence="2 3" key="1">
    <citation type="submission" date="2024-09" db="EMBL/GenBank/DDBJ databases">
        <title>The Natural Products Discovery Center: Release of the First 8490 Sequenced Strains for Exploring Actinobacteria Biosynthetic Diversity.</title>
        <authorList>
            <person name="Kalkreuter E."/>
            <person name="Kautsar S.A."/>
            <person name="Yang D."/>
            <person name="Bader C.D."/>
            <person name="Teijaro C.N."/>
            <person name="Fluegel L."/>
            <person name="Davis C.M."/>
            <person name="Simpson J.R."/>
            <person name="Lauterbach L."/>
            <person name="Steele A.D."/>
            <person name="Gui C."/>
            <person name="Meng S."/>
            <person name="Li G."/>
            <person name="Viehrig K."/>
            <person name="Ye F."/>
            <person name="Su P."/>
            <person name="Kiefer A.F."/>
            <person name="Nichols A."/>
            <person name="Cepeda A.J."/>
            <person name="Yan W."/>
            <person name="Fan B."/>
            <person name="Jiang Y."/>
            <person name="Adhikari A."/>
            <person name="Zheng C.-J."/>
            <person name="Schuster L."/>
            <person name="Cowan T.M."/>
            <person name="Smanski M.J."/>
            <person name="Chevrette M.G."/>
            <person name="De Carvalho L.P.S."/>
            <person name="Shen B."/>
        </authorList>
    </citation>
    <scope>NUCLEOTIDE SEQUENCE [LARGE SCALE GENOMIC DNA]</scope>
    <source>
        <strain evidence="2 3">NPDC058753</strain>
    </source>
</reference>
<evidence type="ECO:0000256" key="1">
    <source>
        <dbReference type="SAM" id="MobiDB-lite"/>
    </source>
</evidence>
<feature type="region of interest" description="Disordered" evidence="1">
    <location>
        <begin position="51"/>
        <end position="82"/>
    </location>
</feature>
<sequence>MTGVFDQELRDQLALAGQAERAARTAGDEDGERAYAGRIAQLRRIAAQHGIELPPEAATEPAPEPAPDAETEPAPDAAPERA</sequence>
<comment type="caution">
    <text evidence="2">The sequence shown here is derived from an EMBL/GenBank/DDBJ whole genome shotgun (WGS) entry which is preliminary data.</text>
</comment>
<dbReference type="EMBL" id="JBHYPX010000001">
    <property type="protein sequence ID" value="MFE1350414.1"/>
    <property type="molecule type" value="Genomic_DNA"/>
</dbReference>
<gene>
    <name evidence="2" type="ORF">ACFW6T_00325</name>
</gene>
<dbReference type="RefSeq" id="WP_380323012.1">
    <property type="nucleotide sequence ID" value="NZ_JBHYPW010000019.1"/>
</dbReference>
<accession>A0ABW6GCH1</accession>
<name>A0ABW6GCH1_9ACTN</name>
<protein>
    <submittedName>
        <fullName evidence="2">Uncharacterized protein</fullName>
    </submittedName>
</protein>
<evidence type="ECO:0000313" key="3">
    <source>
        <dbReference type="Proteomes" id="UP001599542"/>
    </source>
</evidence>
<dbReference type="Proteomes" id="UP001599542">
    <property type="component" value="Unassembled WGS sequence"/>
</dbReference>
<keyword evidence="3" id="KW-1185">Reference proteome</keyword>
<evidence type="ECO:0000313" key="2">
    <source>
        <dbReference type="EMBL" id="MFE1350414.1"/>
    </source>
</evidence>